<dbReference type="Proteomes" id="UP001287286">
    <property type="component" value="Unassembled WGS sequence"/>
</dbReference>
<dbReference type="PROSITE" id="PS50011">
    <property type="entry name" value="PROTEIN_KINASE_DOM"/>
    <property type="match status" value="1"/>
</dbReference>
<evidence type="ECO:0000256" key="4">
    <source>
        <dbReference type="ARBA" id="ARBA00022679"/>
    </source>
</evidence>
<evidence type="ECO:0000256" key="5">
    <source>
        <dbReference type="ARBA" id="ARBA00022741"/>
    </source>
</evidence>
<evidence type="ECO:0000259" key="12">
    <source>
        <dbReference type="PROSITE" id="PS50011"/>
    </source>
</evidence>
<dbReference type="GO" id="GO:0005816">
    <property type="term" value="C:spindle pole body"/>
    <property type="evidence" value="ECO:0007669"/>
    <property type="project" value="TreeGrafter"/>
</dbReference>
<organism evidence="15 16">
    <name type="scientific">Purpureocillium lilacinum</name>
    <name type="common">Paecilomyces lilacinus</name>
    <dbReference type="NCBI Taxonomy" id="33203"/>
    <lineage>
        <taxon>Eukaryota</taxon>
        <taxon>Fungi</taxon>
        <taxon>Dikarya</taxon>
        <taxon>Ascomycota</taxon>
        <taxon>Pezizomycotina</taxon>
        <taxon>Sordariomycetes</taxon>
        <taxon>Hypocreomycetidae</taxon>
        <taxon>Hypocreales</taxon>
        <taxon>Ophiocordycipitaceae</taxon>
        <taxon>Purpureocillium</taxon>
    </lineage>
</organism>
<reference evidence="15 16" key="2">
    <citation type="journal article" date="2016" name="Front. Microbiol.">
        <title>Genome and transcriptome sequences reveal the specific parasitism of the nematophagous Purpureocillium lilacinum 36-1.</title>
        <authorList>
            <person name="Xie J."/>
            <person name="Li S."/>
            <person name="Mo C."/>
            <person name="Xiao X."/>
            <person name="Peng D."/>
            <person name="Wang G."/>
            <person name="Xiao Y."/>
        </authorList>
    </citation>
    <scope>NUCLEOTIDE SEQUENCE [LARGE SCALE GENOMIC DNA]</scope>
    <source>
        <strain evidence="15 16">36-1</strain>
    </source>
</reference>
<evidence type="ECO:0000259" key="13">
    <source>
        <dbReference type="PROSITE" id="PS51285"/>
    </source>
</evidence>
<evidence type="ECO:0000256" key="9">
    <source>
        <dbReference type="ARBA" id="ARBA00048679"/>
    </source>
</evidence>
<dbReference type="Pfam" id="PF00433">
    <property type="entry name" value="Pkinase_C"/>
    <property type="match status" value="1"/>
</dbReference>
<evidence type="ECO:0000256" key="7">
    <source>
        <dbReference type="ARBA" id="ARBA00022840"/>
    </source>
</evidence>
<gene>
    <name evidence="15" type="ORF">PCL_12446</name>
    <name evidence="14" type="ORF">Purlil1_7308</name>
</gene>
<dbReference type="PANTHER" id="PTHR24356:SF417">
    <property type="entry name" value="CELL CYCLE PROTEIN KINASE DBF2-RELATED"/>
    <property type="match status" value="1"/>
</dbReference>
<feature type="binding site" evidence="10">
    <location>
        <position position="393"/>
    </location>
    <ligand>
        <name>ATP</name>
        <dbReference type="ChEBI" id="CHEBI:30616"/>
    </ligand>
</feature>
<comment type="caution">
    <text evidence="15">The sequence shown here is derived from an EMBL/GenBank/DDBJ whole genome shotgun (WGS) entry which is preliminary data.</text>
</comment>
<dbReference type="CDD" id="cd21776">
    <property type="entry name" value="MobB_Sid2p-like"/>
    <property type="match status" value="1"/>
</dbReference>
<dbReference type="Gene3D" id="1.10.510.10">
    <property type="entry name" value="Transferase(Phosphotransferase) domain 1"/>
    <property type="match status" value="2"/>
</dbReference>
<reference evidence="15" key="1">
    <citation type="submission" date="2015-05" db="EMBL/GenBank/DDBJ databases">
        <authorList>
            <person name="Wang D.B."/>
            <person name="Wang M."/>
        </authorList>
    </citation>
    <scope>NUCLEOTIDE SEQUENCE</scope>
    <source>
        <strain evidence="15">36-1</strain>
    </source>
</reference>
<keyword evidence="5 10" id="KW-0547">Nucleotide-binding</keyword>
<evidence type="ECO:0000313" key="15">
    <source>
        <dbReference type="EMBL" id="PWI71078.1"/>
    </source>
</evidence>
<evidence type="ECO:0000256" key="11">
    <source>
        <dbReference type="SAM" id="MobiDB-lite"/>
    </source>
</evidence>
<feature type="compositionally biased region" description="Polar residues" evidence="11">
    <location>
        <begin position="756"/>
        <end position="766"/>
    </location>
</feature>
<reference evidence="14 17" key="4">
    <citation type="journal article" date="2024" name="Microbiol. Resour. Announc.">
        <title>Genome annotations for the ascomycete fungi Trichoderma harzianum, Trichoderma aggressivum, and Purpureocillium lilacinum.</title>
        <authorList>
            <person name="Beijen E.P.W."/>
            <person name="Ohm R.A."/>
        </authorList>
    </citation>
    <scope>NUCLEOTIDE SEQUENCE [LARGE SCALE GENOMIC DNA]</scope>
    <source>
        <strain evidence="14 17">CBS 150709</strain>
    </source>
</reference>
<dbReference type="SMART" id="SM00220">
    <property type="entry name" value="S_TKc"/>
    <property type="match status" value="1"/>
</dbReference>
<keyword evidence="2" id="KW-0723">Serine/threonine-protein kinase</keyword>
<feature type="domain" description="AGC-kinase C-terminal" evidence="13">
    <location>
        <begin position="668"/>
        <end position="747"/>
    </location>
</feature>
<comment type="catalytic activity">
    <reaction evidence="9">
        <text>L-seryl-[protein] + ATP = O-phospho-L-seryl-[protein] + ADP + H(+)</text>
        <dbReference type="Rhea" id="RHEA:17989"/>
        <dbReference type="Rhea" id="RHEA-COMP:9863"/>
        <dbReference type="Rhea" id="RHEA-COMP:11604"/>
        <dbReference type="ChEBI" id="CHEBI:15378"/>
        <dbReference type="ChEBI" id="CHEBI:29999"/>
        <dbReference type="ChEBI" id="CHEBI:30616"/>
        <dbReference type="ChEBI" id="CHEBI:83421"/>
        <dbReference type="ChEBI" id="CHEBI:456216"/>
        <dbReference type="EC" id="2.7.11.1"/>
    </reaction>
</comment>
<feature type="region of interest" description="Disordered" evidence="11">
    <location>
        <begin position="740"/>
        <end position="766"/>
    </location>
</feature>
<evidence type="ECO:0000256" key="10">
    <source>
        <dbReference type="PROSITE-ProRule" id="PRU10141"/>
    </source>
</evidence>
<keyword evidence="7 10" id="KW-0067">ATP-binding</keyword>
<reference evidence="14" key="3">
    <citation type="submission" date="2023-11" db="EMBL/GenBank/DDBJ databases">
        <authorList>
            <person name="Beijen E."/>
            <person name="Ohm R.A."/>
        </authorList>
    </citation>
    <scope>NUCLEOTIDE SEQUENCE</scope>
    <source>
        <strain evidence="14">CBS 150709</strain>
    </source>
</reference>
<keyword evidence="17" id="KW-1185">Reference proteome</keyword>
<dbReference type="GO" id="GO:0035556">
    <property type="term" value="P:intracellular signal transduction"/>
    <property type="evidence" value="ECO:0007669"/>
    <property type="project" value="TreeGrafter"/>
</dbReference>
<evidence type="ECO:0000256" key="3">
    <source>
        <dbReference type="ARBA" id="ARBA00022553"/>
    </source>
</evidence>
<dbReference type="SUPFAM" id="SSF56112">
    <property type="entry name" value="Protein kinase-like (PK-like)"/>
    <property type="match status" value="1"/>
</dbReference>
<dbReference type="InterPro" id="IPR000961">
    <property type="entry name" value="AGC-kinase_C"/>
</dbReference>
<dbReference type="PROSITE" id="PS51285">
    <property type="entry name" value="AGC_KINASE_CTER"/>
    <property type="match status" value="1"/>
</dbReference>
<dbReference type="InterPro" id="IPR050236">
    <property type="entry name" value="Ser_Thr_kinase_AGC"/>
</dbReference>
<dbReference type="PROSITE" id="PS00107">
    <property type="entry name" value="PROTEIN_KINASE_ATP"/>
    <property type="match status" value="1"/>
</dbReference>
<evidence type="ECO:0000256" key="2">
    <source>
        <dbReference type="ARBA" id="ARBA00022527"/>
    </source>
</evidence>
<dbReference type="FunFam" id="1.10.510.10:FF:000141">
    <property type="entry name" value="Non-specific serine/threonine protein kinase"/>
    <property type="match status" value="1"/>
</dbReference>
<evidence type="ECO:0000313" key="17">
    <source>
        <dbReference type="Proteomes" id="UP001287286"/>
    </source>
</evidence>
<dbReference type="AlphaFoldDB" id="A0A2U3E9B0"/>
<accession>A0A2U3E9B0</accession>
<keyword evidence="4" id="KW-0808">Transferase</keyword>
<dbReference type="PROSITE" id="PS00108">
    <property type="entry name" value="PROTEIN_KINASE_ST"/>
    <property type="match status" value="1"/>
</dbReference>
<feature type="domain" description="Protein kinase" evidence="12">
    <location>
        <begin position="364"/>
        <end position="667"/>
    </location>
</feature>
<evidence type="ECO:0000313" key="14">
    <source>
        <dbReference type="EMBL" id="KAK4088429.1"/>
    </source>
</evidence>
<dbReference type="InterPro" id="IPR017892">
    <property type="entry name" value="Pkinase_C"/>
</dbReference>
<dbReference type="InterPro" id="IPR000719">
    <property type="entry name" value="Prot_kinase_dom"/>
</dbReference>
<feature type="compositionally biased region" description="Polar residues" evidence="11">
    <location>
        <begin position="185"/>
        <end position="208"/>
    </location>
</feature>
<comment type="catalytic activity">
    <reaction evidence="8">
        <text>L-threonyl-[protein] + ATP = O-phospho-L-threonyl-[protein] + ADP + H(+)</text>
        <dbReference type="Rhea" id="RHEA:46608"/>
        <dbReference type="Rhea" id="RHEA-COMP:11060"/>
        <dbReference type="Rhea" id="RHEA-COMP:11605"/>
        <dbReference type="ChEBI" id="CHEBI:15378"/>
        <dbReference type="ChEBI" id="CHEBI:30013"/>
        <dbReference type="ChEBI" id="CHEBI:30616"/>
        <dbReference type="ChEBI" id="CHEBI:61977"/>
        <dbReference type="ChEBI" id="CHEBI:456216"/>
        <dbReference type="EC" id="2.7.11.1"/>
    </reaction>
</comment>
<dbReference type="EMBL" id="LCWV01000008">
    <property type="protein sequence ID" value="PWI71078.1"/>
    <property type="molecule type" value="Genomic_DNA"/>
</dbReference>
<evidence type="ECO:0000256" key="1">
    <source>
        <dbReference type="ARBA" id="ARBA00012513"/>
    </source>
</evidence>
<keyword evidence="3" id="KW-0597">Phosphoprotein</keyword>
<dbReference type="CDD" id="cd05600">
    <property type="entry name" value="STKc_Sid2p_like"/>
    <property type="match status" value="1"/>
</dbReference>
<dbReference type="FunFam" id="1.10.510.10:FF:000319">
    <property type="entry name" value="Non-specific serine/threonine protein kinase"/>
    <property type="match status" value="1"/>
</dbReference>
<dbReference type="Proteomes" id="UP000245956">
    <property type="component" value="Unassembled WGS sequence"/>
</dbReference>
<dbReference type="EC" id="2.7.11.1" evidence="1"/>
<evidence type="ECO:0000256" key="6">
    <source>
        <dbReference type="ARBA" id="ARBA00022777"/>
    </source>
</evidence>
<dbReference type="FunFam" id="3.30.200.20:FF:000109">
    <property type="entry name" value="Non-specific serine/threonine protein kinase"/>
    <property type="match status" value="1"/>
</dbReference>
<proteinExistence type="predicted"/>
<dbReference type="PANTHER" id="PTHR24356">
    <property type="entry name" value="SERINE/THREONINE-PROTEIN KINASE"/>
    <property type="match status" value="1"/>
</dbReference>
<dbReference type="EMBL" id="JAWRVI010000025">
    <property type="protein sequence ID" value="KAK4088429.1"/>
    <property type="molecule type" value="Genomic_DNA"/>
</dbReference>
<dbReference type="GO" id="GO:0004674">
    <property type="term" value="F:protein serine/threonine kinase activity"/>
    <property type="evidence" value="ECO:0007669"/>
    <property type="project" value="UniProtKB-KW"/>
</dbReference>
<keyword evidence="6 15" id="KW-0418">Kinase</keyword>
<dbReference type="InterPro" id="IPR008271">
    <property type="entry name" value="Ser/Thr_kinase_AS"/>
</dbReference>
<feature type="region of interest" description="Disordered" evidence="11">
    <location>
        <begin position="111"/>
        <end position="163"/>
    </location>
</feature>
<evidence type="ECO:0000313" key="16">
    <source>
        <dbReference type="Proteomes" id="UP000245956"/>
    </source>
</evidence>
<dbReference type="InterPro" id="IPR017441">
    <property type="entry name" value="Protein_kinase_ATP_BS"/>
</dbReference>
<evidence type="ECO:0000256" key="8">
    <source>
        <dbReference type="ARBA" id="ARBA00047899"/>
    </source>
</evidence>
<dbReference type="Pfam" id="PF00069">
    <property type="entry name" value="Pkinase"/>
    <property type="match status" value="2"/>
</dbReference>
<dbReference type="Gene3D" id="3.30.200.20">
    <property type="entry name" value="Phosphorylase Kinase, domain 1"/>
    <property type="match status" value="2"/>
</dbReference>
<dbReference type="InterPro" id="IPR011009">
    <property type="entry name" value="Kinase-like_dom_sf"/>
</dbReference>
<dbReference type="GO" id="GO:0005524">
    <property type="term" value="F:ATP binding"/>
    <property type="evidence" value="ECO:0007669"/>
    <property type="project" value="UniProtKB-UniRule"/>
</dbReference>
<name>A0A2U3E9B0_PURLI</name>
<sequence length="766" mass="86340">MTFMNAASGPESQSLLPTCAAARSKPNLHQLDTSQNHQVSIVSNSLNPSCATSITFWEPAVDDQQRGRQLIRRASASRATPPARVSEARRNALVLATAVAMASFMANFFPGGKDKSSSEASARPSTPVKKGNNNNAFLNPPSTPHGSPSKKTIPPGAHDLPSAFESAMTLNPSGIEAPLRLTRPQTAVTPLSPGKTNAQPLDESSINVDESVIHKTPVSVSPLKKQGQENTPPTSRLAGTDSPHQHNHAAISRQQLYEPRERPVTPAAKKFNTSRGLTAEEREILNKPQVKRLVNVTQLYFLDYYFDLLTYVGARQNRLAAFKSEYPAPPQTDEHTHNQMWTKYAGRERANLRKRRVRLRHGDFQILTQVGQGGYGQVFLAQKKDTREVCALKVMSKKLLFKLDEVRHVLTERDILTTAQSEWLVRLLYSFQDDKSIYLAMEYVPGGDFRTLLNNTGVLSNRHARFYIAEMFCSVDALHQLGYIHRDLKPENFLVDSTGHVKLTDFGLAAGVLAPSRIESMRIKLEQASETSVPFGKPIEQRTVAERRESYRNMRENDVNYAKSIVGSPDYMAPEVLRGEEYDFTVDYWSLGCMLFEALTGFPPFAGATPDETWRNLKHWREVLKRPVWEDPNYFLSNRTWNFITTCINSRTRRFSNIQDIYNHQYFAEVDWTTLRQTRAPFVPELDSETDAGYFDDFSNEADMAKYKEVHDKQAALESMADRDDEMSKSLFVGFTFRHRKPAGEDGGSPRKRIQTTDSESFGTML</sequence>
<protein>
    <recommendedName>
        <fullName evidence="1">non-specific serine/threonine protein kinase</fullName>
        <ecNumber evidence="1">2.7.11.1</ecNumber>
    </recommendedName>
</protein>
<dbReference type="SMART" id="SM00133">
    <property type="entry name" value="S_TK_X"/>
    <property type="match status" value="1"/>
</dbReference>
<feature type="region of interest" description="Disordered" evidence="11">
    <location>
        <begin position="185"/>
        <end position="275"/>
    </location>
</feature>